<dbReference type="EC" id="3.4.21.105" evidence="4"/>
<dbReference type="Gene3D" id="1.20.1540.10">
    <property type="entry name" value="Rhomboid-like"/>
    <property type="match status" value="1"/>
</dbReference>
<dbReference type="InterPro" id="IPR035952">
    <property type="entry name" value="Rhomboid-like_sf"/>
</dbReference>
<evidence type="ECO:0000256" key="8">
    <source>
        <dbReference type="ARBA" id="ARBA00022989"/>
    </source>
</evidence>
<evidence type="ECO:0000256" key="2">
    <source>
        <dbReference type="ARBA" id="ARBA00004141"/>
    </source>
</evidence>
<feature type="transmembrane region" description="Helical" evidence="10">
    <location>
        <begin position="276"/>
        <end position="294"/>
    </location>
</feature>
<reference evidence="12" key="1">
    <citation type="submission" date="2025-08" db="UniProtKB">
        <authorList>
            <consortium name="Ensembl"/>
        </authorList>
    </citation>
    <scope>IDENTIFICATION</scope>
</reference>
<evidence type="ECO:0000256" key="9">
    <source>
        <dbReference type="ARBA" id="ARBA00023136"/>
    </source>
</evidence>
<dbReference type="Pfam" id="PF01694">
    <property type="entry name" value="Rhomboid"/>
    <property type="match status" value="1"/>
</dbReference>
<feature type="transmembrane region" description="Helical" evidence="10">
    <location>
        <begin position="241"/>
        <end position="264"/>
    </location>
</feature>
<evidence type="ECO:0000256" key="4">
    <source>
        <dbReference type="ARBA" id="ARBA00013039"/>
    </source>
</evidence>
<dbReference type="GeneID" id="105933584"/>
<evidence type="ECO:0000256" key="7">
    <source>
        <dbReference type="ARBA" id="ARBA00022837"/>
    </source>
</evidence>
<dbReference type="InterPro" id="IPR051739">
    <property type="entry name" value="Rhomboid_IM_Serine_Proteases"/>
</dbReference>
<sequence length="340" mass="37610">MEESSPRMTGGTREAPVNISPAVAAHAEGEEIEVLESTDVLPVAPEEVQWKSLFDKYDAENSGFISTEQFRDLLATHGSELDPHKLEVLLALADGNADGKICYQDFVNLVAVFMYYGIQLDRLVLQVSSPSFLKSPLPYHPQLRSQAWRYFSYVFMHTGIEHLSLNMAMQLLVGVPLEMVHGALRIGLIYVCGVLAGSLAVSVTDMTAPVVGSSGGVYALVSAHLANVVMNWSGMKCQFKLFRMAMALVCMSVEFGRAVWLRFYPPAFPPCPNPSFVAHLGGVLVGLTLGVVVLQNYEQRLQEQSLFWIFFCVYTLFVLCAVFWNVFAYSLLDVRIPPAP</sequence>
<feature type="domain" description="EF-hand" evidence="11">
    <location>
        <begin position="81"/>
        <end position="116"/>
    </location>
</feature>
<comment type="catalytic activity">
    <reaction evidence="1">
        <text>Cleaves type-1 transmembrane domains using a catalytic dyad composed of serine and histidine that are contributed by different transmembrane domains.</text>
        <dbReference type="EC" id="3.4.21.105"/>
    </reaction>
</comment>
<dbReference type="SUPFAM" id="SSF144091">
    <property type="entry name" value="Rhomboid-like"/>
    <property type="match status" value="1"/>
</dbReference>
<dbReference type="Gene3D" id="1.10.238.10">
    <property type="entry name" value="EF-hand"/>
    <property type="match status" value="1"/>
</dbReference>
<evidence type="ECO:0000256" key="1">
    <source>
        <dbReference type="ARBA" id="ARBA00000156"/>
    </source>
</evidence>
<dbReference type="RefSeq" id="XP_035992698.1">
    <property type="nucleotide sequence ID" value="XM_036136805.1"/>
</dbReference>
<dbReference type="AlphaFoldDB" id="A0A3Q2Q8D0"/>
<dbReference type="GO" id="GO:0004252">
    <property type="term" value="F:serine-type endopeptidase activity"/>
    <property type="evidence" value="ECO:0007669"/>
    <property type="project" value="InterPro"/>
</dbReference>
<feature type="transmembrane region" description="Helical" evidence="10">
    <location>
        <begin position="186"/>
        <end position="204"/>
    </location>
</feature>
<dbReference type="SUPFAM" id="SSF47473">
    <property type="entry name" value="EF-hand"/>
    <property type="match status" value="1"/>
</dbReference>
<keyword evidence="8 10" id="KW-1133">Transmembrane helix</keyword>
<feature type="domain" description="EF-hand" evidence="11">
    <location>
        <begin position="45"/>
        <end position="80"/>
    </location>
</feature>
<evidence type="ECO:0000256" key="3">
    <source>
        <dbReference type="ARBA" id="ARBA00009045"/>
    </source>
</evidence>
<dbReference type="PANTHER" id="PTHR45840">
    <property type="entry name" value="RHOMBOID-RELATED PROTEIN"/>
    <property type="match status" value="1"/>
</dbReference>
<dbReference type="GeneTree" id="ENSGT00940000158838"/>
<dbReference type="GO" id="GO:0005509">
    <property type="term" value="F:calcium ion binding"/>
    <property type="evidence" value="ECO:0007669"/>
    <property type="project" value="InterPro"/>
</dbReference>
<dbReference type="FunFam" id="1.20.1540.10:FF:000002">
    <property type="entry name" value="Rhomboid, veinlet-like 3 (Drosophila)"/>
    <property type="match status" value="1"/>
</dbReference>
<feature type="transmembrane region" description="Helical" evidence="10">
    <location>
        <begin position="210"/>
        <end position="229"/>
    </location>
</feature>
<dbReference type="InterPro" id="IPR011992">
    <property type="entry name" value="EF-hand-dom_pair"/>
</dbReference>
<keyword evidence="13" id="KW-1185">Reference proteome</keyword>
<keyword evidence="7" id="KW-0106">Calcium</keyword>
<dbReference type="GO" id="GO:0016020">
    <property type="term" value="C:membrane"/>
    <property type="evidence" value="ECO:0007669"/>
    <property type="project" value="UniProtKB-SubCell"/>
</dbReference>
<evidence type="ECO:0000256" key="10">
    <source>
        <dbReference type="SAM" id="Phobius"/>
    </source>
</evidence>
<accession>A0A3Q2Q8D0</accession>
<evidence type="ECO:0000256" key="6">
    <source>
        <dbReference type="ARBA" id="ARBA00022723"/>
    </source>
</evidence>
<dbReference type="CTD" id="162494"/>
<evidence type="ECO:0000313" key="12">
    <source>
        <dbReference type="Ensembl" id="ENSFHEP00000023143.1"/>
    </source>
</evidence>
<evidence type="ECO:0000259" key="11">
    <source>
        <dbReference type="PROSITE" id="PS50222"/>
    </source>
</evidence>
<dbReference type="Proteomes" id="UP000265000">
    <property type="component" value="Unplaced"/>
</dbReference>
<dbReference type="SMART" id="SM00054">
    <property type="entry name" value="EFh"/>
    <property type="match status" value="2"/>
</dbReference>
<keyword evidence="5 10" id="KW-0812">Transmembrane</keyword>
<dbReference type="CDD" id="cd00051">
    <property type="entry name" value="EFh"/>
    <property type="match status" value="1"/>
</dbReference>
<dbReference type="Ensembl" id="ENSFHET00000011093.1">
    <property type="protein sequence ID" value="ENSFHEP00000023143.1"/>
    <property type="gene ID" value="ENSFHEG00000003965.1"/>
</dbReference>
<organism evidence="12 13">
    <name type="scientific">Fundulus heteroclitus</name>
    <name type="common">Killifish</name>
    <name type="synonym">Mummichog</name>
    <dbReference type="NCBI Taxonomy" id="8078"/>
    <lineage>
        <taxon>Eukaryota</taxon>
        <taxon>Metazoa</taxon>
        <taxon>Chordata</taxon>
        <taxon>Craniata</taxon>
        <taxon>Vertebrata</taxon>
        <taxon>Euteleostomi</taxon>
        <taxon>Actinopterygii</taxon>
        <taxon>Neopterygii</taxon>
        <taxon>Teleostei</taxon>
        <taxon>Neoteleostei</taxon>
        <taxon>Acanthomorphata</taxon>
        <taxon>Ovalentaria</taxon>
        <taxon>Atherinomorphae</taxon>
        <taxon>Cyprinodontiformes</taxon>
        <taxon>Fundulidae</taxon>
        <taxon>Fundulus</taxon>
    </lineage>
</organism>
<feature type="transmembrane region" description="Helical" evidence="10">
    <location>
        <begin position="306"/>
        <end position="332"/>
    </location>
</feature>
<comment type="similarity">
    <text evidence="3">Belongs to the peptidase S54 family.</text>
</comment>
<keyword evidence="9 10" id="KW-0472">Membrane</keyword>
<evidence type="ECO:0000256" key="5">
    <source>
        <dbReference type="ARBA" id="ARBA00022692"/>
    </source>
</evidence>
<dbReference type="InterPro" id="IPR002048">
    <property type="entry name" value="EF_hand_dom"/>
</dbReference>
<dbReference type="PANTHER" id="PTHR45840:SF5">
    <property type="entry name" value="RHOMBOID-RELATED PROTEIN 3"/>
    <property type="match status" value="1"/>
</dbReference>
<name>A0A3Q2Q8D0_FUNHE</name>
<proteinExistence type="inferred from homology"/>
<evidence type="ECO:0000313" key="13">
    <source>
        <dbReference type="Proteomes" id="UP000265000"/>
    </source>
</evidence>
<dbReference type="PROSITE" id="PS50222">
    <property type="entry name" value="EF_HAND_2"/>
    <property type="match status" value="2"/>
</dbReference>
<dbReference type="Pfam" id="PF13499">
    <property type="entry name" value="EF-hand_7"/>
    <property type="match status" value="1"/>
</dbReference>
<dbReference type="InterPro" id="IPR018247">
    <property type="entry name" value="EF_Hand_1_Ca_BS"/>
</dbReference>
<dbReference type="PROSITE" id="PS00018">
    <property type="entry name" value="EF_HAND_1"/>
    <property type="match status" value="1"/>
</dbReference>
<dbReference type="InterPro" id="IPR022764">
    <property type="entry name" value="Peptidase_S54_rhomboid_dom"/>
</dbReference>
<protein>
    <recommendedName>
        <fullName evidence="4">rhomboid protease</fullName>
        <ecNumber evidence="4">3.4.21.105</ecNumber>
    </recommendedName>
</protein>
<comment type="subcellular location">
    <subcellularLocation>
        <location evidence="2">Membrane</location>
        <topology evidence="2">Multi-pass membrane protein</topology>
    </subcellularLocation>
</comment>
<keyword evidence="6" id="KW-0479">Metal-binding</keyword>
<reference evidence="12" key="2">
    <citation type="submission" date="2025-09" db="UniProtKB">
        <authorList>
            <consortium name="Ensembl"/>
        </authorList>
    </citation>
    <scope>IDENTIFICATION</scope>
</reference>